<protein>
    <recommendedName>
        <fullName evidence="3">Secreted protein</fullName>
    </recommendedName>
</protein>
<proteinExistence type="predicted"/>
<dbReference type="EMBL" id="JBHTGL010000008">
    <property type="protein sequence ID" value="MFD0626367.1"/>
    <property type="molecule type" value="Genomic_DNA"/>
</dbReference>
<sequence length="366" mass="38902">MRRHRGLLWGAVCALVVLAVVGASVRAPLKDWWLAREACGGKLPGGDLKTVRPDTRLGKQEESFDEELGEYHCVLTTDKDRVVVAVDTYPDGPDRDKEMSFIGSARPPYAVLPGGLPGFETDNSVVYLMPECPRGGQGATAEHRRLLVGTWAFFAESREEKAAMLRIAVRMTNEVTGKLGCGGAPLPAPEDGAVPDTGAHVPRAEVKGTACGALATTHVPAEGRDGRVRIAVADGGVVGRCTLYAPQQGGDGTRPGEPLVELTSWLGDWGADLRVTGSLKGEGVFRQPSSTDSLAWAVAECDGENIGFGAQLGEDYSLRKADGKSGPPTEKQRGERSALLREYVGAFAKDQVRRGKCTGLRLPTAP</sequence>
<evidence type="ECO:0008006" key="3">
    <source>
        <dbReference type="Google" id="ProtNLM"/>
    </source>
</evidence>
<organism evidence="1 2">
    <name type="scientific">Streptomyces sanglieri</name>
    <dbReference type="NCBI Taxonomy" id="193460"/>
    <lineage>
        <taxon>Bacteria</taxon>
        <taxon>Bacillati</taxon>
        <taxon>Actinomycetota</taxon>
        <taxon>Actinomycetes</taxon>
        <taxon>Kitasatosporales</taxon>
        <taxon>Streptomycetaceae</taxon>
        <taxon>Streptomyces</taxon>
    </lineage>
</organism>
<evidence type="ECO:0000313" key="2">
    <source>
        <dbReference type="Proteomes" id="UP001596915"/>
    </source>
</evidence>
<dbReference type="Proteomes" id="UP001596915">
    <property type="component" value="Unassembled WGS sequence"/>
</dbReference>
<reference evidence="2" key="1">
    <citation type="journal article" date="2019" name="Int. J. Syst. Evol. Microbiol.">
        <title>The Global Catalogue of Microorganisms (GCM) 10K type strain sequencing project: providing services to taxonomists for standard genome sequencing and annotation.</title>
        <authorList>
            <consortium name="The Broad Institute Genomics Platform"/>
            <consortium name="The Broad Institute Genome Sequencing Center for Infectious Disease"/>
            <person name="Wu L."/>
            <person name="Ma J."/>
        </authorList>
    </citation>
    <scope>NUCLEOTIDE SEQUENCE [LARGE SCALE GENOMIC DNA]</scope>
    <source>
        <strain evidence="2">JCM 12607</strain>
    </source>
</reference>
<accession>A0ABW2X131</accession>
<comment type="caution">
    <text evidence="1">The sequence shown here is derived from an EMBL/GenBank/DDBJ whole genome shotgun (WGS) entry which is preliminary data.</text>
</comment>
<name>A0ABW2X131_9ACTN</name>
<evidence type="ECO:0000313" key="1">
    <source>
        <dbReference type="EMBL" id="MFD0626367.1"/>
    </source>
</evidence>
<keyword evidence="2" id="KW-1185">Reference proteome</keyword>
<gene>
    <name evidence="1" type="ORF">ACFQ2K_30310</name>
</gene>